<name>A0AA40FXI8_9HYME</name>
<dbReference type="EMBL" id="JAHYIQ010000013">
    <property type="protein sequence ID" value="KAK1126961.1"/>
    <property type="molecule type" value="Genomic_DNA"/>
</dbReference>
<feature type="region of interest" description="Disordered" evidence="1">
    <location>
        <begin position="75"/>
        <end position="112"/>
    </location>
</feature>
<organism evidence="2 3">
    <name type="scientific">Melipona bicolor</name>
    <dbReference type="NCBI Taxonomy" id="60889"/>
    <lineage>
        <taxon>Eukaryota</taxon>
        <taxon>Metazoa</taxon>
        <taxon>Ecdysozoa</taxon>
        <taxon>Arthropoda</taxon>
        <taxon>Hexapoda</taxon>
        <taxon>Insecta</taxon>
        <taxon>Pterygota</taxon>
        <taxon>Neoptera</taxon>
        <taxon>Endopterygota</taxon>
        <taxon>Hymenoptera</taxon>
        <taxon>Apocrita</taxon>
        <taxon>Aculeata</taxon>
        <taxon>Apoidea</taxon>
        <taxon>Anthophila</taxon>
        <taxon>Apidae</taxon>
        <taxon>Melipona</taxon>
    </lineage>
</organism>
<feature type="compositionally biased region" description="Basic and acidic residues" evidence="1">
    <location>
        <begin position="88"/>
        <end position="101"/>
    </location>
</feature>
<evidence type="ECO:0000313" key="2">
    <source>
        <dbReference type="EMBL" id="KAK1126961.1"/>
    </source>
</evidence>
<comment type="caution">
    <text evidence="2">The sequence shown here is derived from an EMBL/GenBank/DDBJ whole genome shotgun (WGS) entry which is preliminary data.</text>
</comment>
<keyword evidence="3" id="KW-1185">Reference proteome</keyword>
<sequence length="112" mass="12523">MPLSKRGLTKGRLVRSKQRVAKRKCKLALDFHWVLGTEAIEPDGRLLKEIVGIRAIASSATILVLTRPGSLFHVPVPRQLPETGRPPNRPDRISRPKEAGDRRKKLASSWSV</sequence>
<accession>A0AA40FXI8</accession>
<evidence type="ECO:0000313" key="3">
    <source>
        <dbReference type="Proteomes" id="UP001177670"/>
    </source>
</evidence>
<protein>
    <submittedName>
        <fullName evidence="2">Uncharacterized protein</fullName>
    </submittedName>
</protein>
<dbReference type="AlphaFoldDB" id="A0AA40FXI8"/>
<evidence type="ECO:0000256" key="1">
    <source>
        <dbReference type="SAM" id="MobiDB-lite"/>
    </source>
</evidence>
<dbReference type="Proteomes" id="UP001177670">
    <property type="component" value="Unassembled WGS sequence"/>
</dbReference>
<proteinExistence type="predicted"/>
<gene>
    <name evidence="2" type="ORF">K0M31_004576</name>
</gene>
<reference evidence="2" key="1">
    <citation type="submission" date="2021-10" db="EMBL/GenBank/DDBJ databases">
        <title>Melipona bicolor Genome sequencing and assembly.</title>
        <authorList>
            <person name="Araujo N.S."/>
            <person name="Arias M.C."/>
        </authorList>
    </citation>
    <scope>NUCLEOTIDE SEQUENCE</scope>
    <source>
        <strain evidence="2">USP_2M_L1-L4_2017</strain>
        <tissue evidence="2">Whole body</tissue>
    </source>
</reference>